<name>A0A1V4JQI5_PATFA</name>
<evidence type="ECO:0000313" key="1">
    <source>
        <dbReference type="EMBL" id="OPJ74421.1"/>
    </source>
</evidence>
<comment type="caution">
    <text evidence="1">The sequence shown here is derived from an EMBL/GenBank/DDBJ whole genome shotgun (WGS) entry which is preliminary data.</text>
</comment>
<reference evidence="1 2" key="1">
    <citation type="submission" date="2016-02" db="EMBL/GenBank/DDBJ databases">
        <title>Band-tailed pigeon sequencing and assembly.</title>
        <authorList>
            <person name="Soares A.E."/>
            <person name="Novak B.J."/>
            <person name="Rice E.S."/>
            <person name="O'Connell B."/>
            <person name="Chang D."/>
            <person name="Weber S."/>
            <person name="Shapiro B."/>
        </authorList>
    </citation>
    <scope>NUCLEOTIDE SEQUENCE [LARGE SCALE GENOMIC DNA]</scope>
    <source>
        <strain evidence="1">BTP2013</strain>
        <tissue evidence="1">Blood</tissue>
    </source>
</reference>
<proteinExistence type="predicted"/>
<evidence type="ECO:0000313" key="2">
    <source>
        <dbReference type="Proteomes" id="UP000190648"/>
    </source>
</evidence>
<sequence>MLAKSWPRAAARGRGGFHLLADGGPGDILKQVAEDLGQSKHLGAIDLLLCERLLRLPKSARIPLGWVCVRIDLIKRERYYSHRVVQND</sequence>
<accession>A0A1V4JQI5</accession>
<gene>
    <name evidence="1" type="ORF">AV530_001283</name>
</gene>
<protein>
    <submittedName>
        <fullName evidence="1">Uncharacterized protein</fullName>
    </submittedName>
</protein>
<keyword evidence="2" id="KW-1185">Reference proteome</keyword>
<dbReference type="AlphaFoldDB" id="A0A1V4JQI5"/>
<dbReference type="Proteomes" id="UP000190648">
    <property type="component" value="Unassembled WGS sequence"/>
</dbReference>
<organism evidence="1 2">
    <name type="scientific">Patagioenas fasciata monilis</name>
    <dbReference type="NCBI Taxonomy" id="372326"/>
    <lineage>
        <taxon>Eukaryota</taxon>
        <taxon>Metazoa</taxon>
        <taxon>Chordata</taxon>
        <taxon>Craniata</taxon>
        <taxon>Vertebrata</taxon>
        <taxon>Euteleostomi</taxon>
        <taxon>Archelosauria</taxon>
        <taxon>Archosauria</taxon>
        <taxon>Dinosauria</taxon>
        <taxon>Saurischia</taxon>
        <taxon>Theropoda</taxon>
        <taxon>Coelurosauria</taxon>
        <taxon>Aves</taxon>
        <taxon>Neognathae</taxon>
        <taxon>Neoaves</taxon>
        <taxon>Columbimorphae</taxon>
        <taxon>Columbiformes</taxon>
        <taxon>Columbidae</taxon>
        <taxon>Patagioenas</taxon>
    </lineage>
</organism>
<dbReference type="EMBL" id="LSYS01006700">
    <property type="protein sequence ID" value="OPJ74421.1"/>
    <property type="molecule type" value="Genomic_DNA"/>
</dbReference>